<evidence type="ECO:0000256" key="5">
    <source>
        <dbReference type="ARBA" id="ARBA00022884"/>
    </source>
</evidence>
<organism evidence="9 10">
    <name type="scientific">Arabis alpina</name>
    <name type="common">Alpine rock-cress</name>
    <dbReference type="NCBI Taxonomy" id="50452"/>
    <lineage>
        <taxon>Eukaryota</taxon>
        <taxon>Viridiplantae</taxon>
        <taxon>Streptophyta</taxon>
        <taxon>Embryophyta</taxon>
        <taxon>Tracheophyta</taxon>
        <taxon>Spermatophyta</taxon>
        <taxon>Magnoliopsida</taxon>
        <taxon>eudicotyledons</taxon>
        <taxon>Gunneridae</taxon>
        <taxon>Pentapetalae</taxon>
        <taxon>rosids</taxon>
        <taxon>malvids</taxon>
        <taxon>Brassicales</taxon>
        <taxon>Brassicaceae</taxon>
        <taxon>Arabideae</taxon>
        <taxon>Arabis</taxon>
    </lineage>
</organism>
<gene>
    <name evidence="9" type="ORF">AALP_AAs49431U000200</name>
</gene>
<evidence type="ECO:0000259" key="8">
    <source>
        <dbReference type="PROSITE" id="PS50303"/>
    </source>
</evidence>
<feature type="domain" description="PUM-HD" evidence="8">
    <location>
        <begin position="273"/>
        <end position="614"/>
    </location>
</feature>
<dbReference type="OMA" id="FLEIINH"/>
<protein>
    <recommendedName>
        <fullName evidence="8">PUM-HD domain-containing protein</fullName>
    </recommendedName>
</protein>
<proteinExistence type="predicted"/>
<dbReference type="EMBL" id="KL974605">
    <property type="protein sequence ID" value="KFK23854.1"/>
    <property type="molecule type" value="Genomic_DNA"/>
</dbReference>
<dbReference type="InterPro" id="IPR001313">
    <property type="entry name" value="Pumilio_RNA-bd_rpt"/>
</dbReference>
<dbReference type="Pfam" id="PF00806">
    <property type="entry name" value="PUF"/>
    <property type="match status" value="8"/>
</dbReference>
<evidence type="ECO:0000313" key="9">
    <source>
        <dbReference type="EMBL" id="KFK23854.1"/>
    </source>
</evidence>
<dbReference type="SUPFAM" id="SSF48371">
    <property type="entry name" value="ARM repeat"/>
    <property type="match status" value="1"/>
</dbReference>
<comment type="subcellular location">
    <subcellularLocation>
        <location evidence="1">Cytoplasm</location>
    </subcellularLocation>
</comment>
<dbReference type="PROSITE" id="PS50303">
    <property type="entry name" value="PUM_HD"/>
    <property type="match status" value="1"/>
</dbReference>
<dbReference type="SMART" id="SM00025">
    <property type="entry name" value="Pumilio"/>
    <property type="match status" value="8"/>
</dbReference>
<dbReference type="Proteomes" id="UP000029120">
    <property type="component" value="Unassembled WGS sequence"/>
</dbReference>
<dbReference type="InterPro" id="IPR011989">
    <property type="entry name" value="ARM-like"/>
</dbReference>
<name>A0A087G1V2_ARAAL</name>
<dbReference type="CDD" id="cd07920">
    <property type="entry name" value="Pumilio"/>
    <property type="match status" value="1"/>
</dbReference>
<dbReference type="PANTHER" id="PTHR12537:SF136">
    <property type="entry name" value="PUMILIO HOMOLOG 9-RELATED"/>
    <property type="match status" value="1"/>
</dbReference>
<dbReference type="eggNOG" id="KOG2049">
    <property type="taxonomic scope" value="Eukaryota"/>
</dbReference>
<dbReference type="GO" id="GO:0003729">
    <property type="term" value="F:mRNA binding"/>
    <property type="evidence" value="ECO:0007669"/>
    <property type="project" value="TreeGrafter"/>
</dbReference>
<keyword evidence="10" id="KW-1185">Reference proteome</keyword>
<keyword evidence="5" id="KW-0694">RNA-binding</keyword>
<dbReference type="OrthoDB" id="668540at2759"/>
<reference evidence="10" key="1">
    <citation type="journal article" date="2015" name="Nat. Plants">
        <title>Genome expansion of Arabis alpina linked with retrotransposition and reduced symmetric DNA methylation.</title>
        <authorList>
            <person name="Willing E.M."/>
            <person name="Rawat V."/>
            <person name="Mandakova T."/>
            <person name="Maumus F."/>
            <person name="James G.V."/>
            <person name="Nordstroem K.J."/>
            <person name="Becker C."/>
            <person name="Warthmann N."/>
            <person name="Chica C."/>
            <person name="Szarzynska B."/>
            <person name="Zytnicki M."/>
            <person name="Albani M.C."/>
            <person name="Kiefer C."/>
            <person name="Bergonzi S."/>
            <person name="Castaings L."/>
            <person name="Mateos J.L."/>
            <person name="Berns M.C."/>
            <person name="Bujdoso N."/>
            <person name="Piofczyk T."/>
            <person name="de Lorenzo L."/>
            <person name="Barrero-Sicilia C."/>
            <person name="Mateos I."/>
            <person name="Piednoel M."/>
            <person name="Hagmann J."/>
            <person name="Chen-Min-Tao R."/>
            <person name="Iglesias-Fernandez R."/>
            <person name="Schuster S.C."/>
            <person name="Alonso-Blanco C."/>
            <person name="Roudier F."/>
            <person name="Carbonero P."/>
            <person name="Paz-Ares J."/>
            <person name="Davis S.J."/>
            <person name="Pecinka A."/>
            <person name="Quesneville H."/>
            <person name="Colot V."/>
            <person name="Lysak M.A."/>
            <person name="Weigel D."/>
            <person name="Coupland G."/>
            <person name="Schneeberger K."/>
        </authorList>
    </citation>
    <scope>NUCLEOTIDE SEQUENCE [LARGE SCALE GENOMIC DNA]</scope>
    <source>
        <strain evidence="10">cv. Pajares</strain>
    </source>
</reference>
<feature type="repeat" description="Pumilio" evidence="7">
    <location>
        <begin position="552"/>
        <end position="589"/>
    </location>
</feature>
<keyword evidence="2" id="KW-0963">Cytoplasm</keyword>
<dbReference type="PROSITE" id="PS50302">
    <property type="entry name" value="PUM"/>
    <property type="match status" value="6"/>
</dbReference>
<feature type="repeat" description="Pumilio" evidence="7">
    <location>
        <begin position="335"/>
        <end position="370"/>
    </location>
</feature>
<dbReference type="Gramene" id="KFK23854">
    <property type="protein sequence ID" value="KFK23854"/>
    <property type="gene ID" value="AALP_AAs49431U000200"/>
</dbReference>
<evidence type="ECO:0000256" key="3">
    <source>
        <dbReference type="ARBA" id="ARBA00022737"/>
    </source>
</evidence>
<dbReference type="InterPro" id="IPR033712">
    <property type="entry name" value="Pumilio_RNA-bd"/>
</dbReference>
<feature type="repeat" description="Pumilio" evidence="7">
    <location>
        <begin position="299"/>
        <end position="334"/>
    </location>
</feature>
<feature type="repeat" description="Pumilio" evidence="7">
    <location>
        <begin position="411"/>
        <end position="446"/>
    </location>
</feature>
<comment type="function">
    <text evidence="6">Sequence-specific RNA-binding protein that regulates translation and mRNA stability by binding the 3'-UTR of target mRNAs.</text>
</comment>
<dbReference type="Gene3D" id="1.25.10.10">
    <property type="entry name" value="Leucine-rich Repeat Variant"/>
    <property type="match status" value="1"/>
</dbReference>
<accession>A0A087G1V2</accession>
<dbReference type="AlphaFoldDB" id="A0A087G1V2"/>
<evidence type="ECO:0000256" key="7">
    <source>
        <dbReference type="PROSITE-ProRule" id="PRU00317"/>
    </source>
</evidence>
<evidence type="ECO:0000256" key="1">
    <source>
        <dbReference type="ARBA" id="ARBA00004496"/>
    </source>
</evidence>
<evidence type="ECO:0000256" key="2">
    <source>
        <dbReference type="ARBA" id="ARBA00022490"/>
    </source>
</evidence>
<feature type="repeat" description="Pumilio" evidence="7">
    <location>
        <begin position="483"/>
        <end position="519"/>
    </location>
</feature>
<dbReference type="GO" id="GO:0005737">
    <property type="term" value="C:cytoplasm"/>
    <property type="evidence" value="ECO:0007669"/>
    <property type="project" value="UniProtKB-SubCell"/>
</dbReference>
<dbReference type="InterPro" id="IPR016024">
    <property type="entry name" value="ARM-type_fold"/>
</dbReference>
<keyword evidence="3" id="KW-0677">Repeat</keyword>
<feature type="repeat" description="Pumilio" evidence="7">
    <location>
        <begin position="371"/>
        <end position="409"/>
    </location>
</feature>
<dbReference type="GO" id="GO:0006417">
    <property type="term" value="P:regulation of translation"/>
    <property type="evidence" value="ECO:0007669"/>
    <property type="project" value="UniProtKB-KW"/>
</dbReference>
<dbReference type="InterPro" id="IPR033133">
    <property type="entry name" value="PUM-HD"/>
</dbReference>
<evidence type="ECO:0000256" key="6">
    <source>
        <dbReference type="ARBA" id="ARBA00058490"/>
    </source>
</evidence>
<dbReference type="PANTHER" id="PTHR12537">
    <property type="entry name" value="RNA BINDING PROTEIN PUMILIO-RELATED"/>
    <property type="match status" value="1"/>
</dbReference>
<evidence type="ECO:0000256" key="4">
    <source>
        <dbReference type="ARBA" id="ARBA00022845"/>
    </source>
</evidence>
<keyword evidence="4" id="KW-0810">Translation regulation</keyword>
<evidence type="ECO:0000313" key="10">
    <source>
        <dbReference type="Proteomes" id="UP000029120"/>
    </source>
</evidence>
<sequence>MFGDKFMGFGGFPGDLRASSDHRLPDFVPGAGGFLPSLDTNPFQCYKTKSNDALDLCKKLSKMGISCDMSIWSEPPEPFQVDPRDSGSKNLHGFDQNQASLSFDGFDQNRASLSFDGFNQNRASPSFDGFDQNRASLSFDGFFNGSSTHRSFLQNSINGVSPAELRFLELQESHNPNGHREMISYNDHRDFLFEDINRPMKRSSTSFENDSFMFEGNRVSQTLAAMEGGPRELRGSSYREDNLFNQSSYRKMTRYFKEDEPLNLAAMEGPRELRSSYGKMYEPISPTSDMPLNLASMISIYGSVDLMAKDQLGCRFLQKLVDQGAFLDEKVIFREILGHVIELSTDPFGNYFIQKLLHVCTDEQKTQIVRVLTSKPIHLIRICLNTYGTRVVQKMIETVKTKQQIELVKSGLKPGFLTLVKDLNGNHVIQTCLHSLGPNENKFVLEAATKYCAEIATHRHGCCVLQCCISSSVGAQHERLVTEIARNSLHLSQDPFGNYVVQYLIDQKVPSLMFLMQFRTHYAELATQKFSSHVVEKCLRVYPESRGDIVRELLSFRNFEHLLHDPFANYVIQTALNLTKGPVHARLVDKVSRCGKLGSSPYCKKIFSKIILKK</sequence>
<dbReference type="FunFam" id="1.25.10.10:FF:000237">
    <property type="entry name" value="Pumilio homolog 9"/>
    <property type="match status" value="1"/>
</dbReference>